<accession>A0A085WNA4</accession>
<evidence type="ECO:0000313" key="2">
    <source>
        <dbReference type="Proteomes" id="UP000028725"/>
    </source>
</evidence>
<name>A0A085WNA4_9BACT</name>
<protein>
    <recommendedName>
        <fullName evidence="3">Lipoprotein</fullName>
    </recommendedName>
</protein>
<dbReference type="Proteomes" id="UP000028725">
    <property type="component" value="Unassembled WGS sequence"/>
</dbReference>
<evidence type="ECO:0008006" key="3">
    <source>
        <dbReference type="Google" id="ProtNLM"/>
    </source>
</evidence>
<reference evidence="1 2" key="1">
    <citation type="submission" date="2014-04" db="EMBL/GenBank/DDBJ databases">
        <title>Genome assembly of Hyalangium minutum DSM 14724.</title>
        <authorList>
            <person name="Sharma G."/>
            <person name="Subramanian S."/>
        </authorList>
    </citation>
    <scope>NUCLEOTIDE SEQUENCE [LARGE SCALE GENOMIC DNA]</scope>
    <source>
        <strain evidence="1 2">DSM 14724</strain>
    </source>
</reference>
<sequence>MRQFWVFLLLWGVGCTPSTPIPGVVRPGPGEPFLQSLPGPMPGFGPFESYTQALMAACPLILSKPNATAGRVGSQNFQIRWRVSSEYCAWLYYTPDHKYEMTLLTDQSKPNLEDRKTCDLPPFVNDPRYPPTSLKYIFALHNHPFEDILSNKDIGYITDMGLTHGFEINTRDGNVRLAVIAFFSTSNDFESPTCDGFFEYIPATTEMVKWHHSQDDWRMEHVGLVKRLANGRYILEKN</sequence>
<dbReference type="RefSeq" id="WP_240486704.1">
    <property type="nucleotide sequence ID" value="NZ_JMCB01000005.1"/>
</dbReference>
<dbReference type="STRING" id="394096.DB31_7069"/>
<evidence type="ECO:0000313" key="1">
    <source>
        <dbReference type="EMBL" id="KFE69167.1"/>
    </source>
</evidence>
<dbReference type="AlphaFoldDB" id="A0A085WNA4"/>
<keyword evidence="2" id="KW-1185">Reference proteome</keyword>
<proteinExistence type="predicted"/>
<organism evidence="1 2">
    <name type="scientific">Hyalangium minutum</name>
    <dbReference type="NCBI Taxonomy" id="394096"/>
    <lineage>
        <taxon>Bacteria</taxon>
        <taxon>Pseudomonadati</taxon>
        <taxon>Myxococcota</taxon>
        <taxon>Myxococcia</taxon>
        <taxon>Myxococcales</taxon>
        <taxon>Cystobacterineae</taxon>
        <taxon>Archangiaceae</taxon>
        <taxon>Hyalangium</taxon>
    </lineage>
</organism>
<dbReference type="PROSITE" id="PS51257">
    <property type="entry name" value="PROKAR_LIPOPROTEIN"/>
    <property type="match status" value="1"/>
</dbReference>
<comment type="caution">
    <text evidence="1">The sequence shown here is derived from an EMBL/GenBank/DDBJ whole genome shotgun (WGS) entry which is preliminary data.</text>
</comment>
<dbReference type="EMBL" id="JMCB01000005">
    <property type="protein sequence ID" value="KFE69167.1"/>
    <property type="molecule type" value="Genomic_DNA"/>
</dbReference>
<gene>
    <name evidence="1" type="ORF">DB31_7069</name>
</gene>